<protein>
    <submittedName>
        <fullName evidence="4">Uncharacterized protein LOC110429402</fullName>
    </submittedName>
</protein>
<dbReference type="InterPro" id="IPR057670">
    <property type="entry name" value="SH3_retrovirus"/>
</dbReference>
<reference evidence="4" key="1">
    <citation type="submission" date="2025-08" db="UniProtKB">
        <authorList>
            <consortium name="RefSeq"/>
        </authorList>
    </citation>
    <scope>IDENTIFICATION</scope>
    <source>
        <tissue evidence="4">Leaf</tissue>
    </source>
</reference>
<dbReference type="Pfam" id="PF25597">
    <property type="entry name" value="SH3_retrovirus"/>
    <property type="match status" value="1"/>
</dbReference>
<dbReference type="GeneID" id="110429402"/>
<dbReference type="PANTHER" id="PTHR35317:SF31">
    <property type="entry name" value="DUF4219 DOMAIN-CONTAINING PROTEIN"/>
    <property type="match status" value="1"/>
</dbReference>
<dbReference type="Pfam" id="PF14223">
    <property type="entry name" value="Retrotran_gag_2"/>
    <property type="match status" value="1"/>
</dbReference>
<evidence type="ECO:0000259" key="2">
    <source>
        <dbReference type="Pfam" id="PF25597"/>
    </source>
</evidence>
<dbReference type="Proteomes" id="UP000504621">
    <property type="component" value="Unplaced"/>
</dbReference>
<dbReference type="AlphaFoldDB" id="A0A6J1BNQ3"/>
<proteinExistence type="predicted"/>
<feature type="compositionally biased region" description="Basic and acidic residues" evidence="1">
    <location>
        <begin position="141"/>
        <end position="155"/>
    </location>
</feature>
<evidence type="ECO:0000313" key="4">
    <source>
        <dbReference type="RefSeq" id="XP_021301096.1"/>
    </source>
</evidence>
<dbReference type="RefSeq" id="XP_021301096.1">
    <property type="nucleotide sequence ID" value="XM_021445421.1"/>
</dbReference>
<gene>
    <name evidence="4" type="primary">LOC110429402</name>
</gene>
<evidence type="ECO:0000313" key="3">
    <source>
        <dbReference type="Proteomes" id="UP000504621"/>
    </source>
</evidence>
<feature type="domain" description="Retroviral polymerase SH3-like" evidence="2">
    <location>
        <begin position="253"/>
        <end position="313"/>
    </location>
</feature>
<evidence type="ECO:0000256" key="1">
    <source>
        <dbReference type="SAM" id="MobiDB-lite"/>
    </source>
</evidence>
<accession>A0A6J1BNQ3</accession>
<name>A0A6J1BNQ3_9ROSI</name>
<feature type="region of interest" description="Disordered" evidence="1">
    <location>
        <begin position="138"/>
        <end position="171"/>
    </location>
</feature>
<dbReference type="OrthoDB" id="8063676at2759"/>
<dbReference type="PANTHER" id="PTHR35317">
    <property type="entry name" value="OS04G0629600 PROTEIN"/>
    <property type="match status" value="1"/>
</dbReference>
<organism evidence="3 4">
    <name type="scientific">Herrania umbratica</name>
    <dbReference type="NCBI Taxonomy" id="108875"/>
    <lineage>
        <taxon>Eukaryota</taxon>
        <taxon>Viridiplantae</taxon>
        <taxon>Streptophyta</taxon>
        <taxon>Embryophyta</taxon>
        <taxon>Tracheophyta</taxon>
        <taxon>Spermatophyta</taxon>
        <taxon>Magnoliopsida</taxon>
        <taxon>eudicotyledons</taxon>
        <taxon>Gunneridae</taxon>
        <taxon>Pentapetalae</taxon>
        <taxon>rosids</taxon>
        <taxon>malvids</taxon>
        <taxon>Malvales</taxon>
        <taxon>Malvaceae</taxon>
        <taxon>Byttnerioideae</taxon>
        <taxon>Herrania</taxon>
    </lineage>
</organism>
<sequence length="381" mass="43670">MVCKTAKDAWNRLKDQFQGSKRTKEMQIMNLTREFEILRMKDSKKVKDYINKLMRVVNHIRLLGEDLSERRAIQKAIVSLPERFESTITSLERSKELSKLSLSNVAYAFQAAEQKRVMRSDNITENALFAKIKGKTVGESSMRKDSDEQEEKEKGVQLGNRNQQKEGKGQLCSHCKRNGHAEASCWFRPNVRCRSGSSNHMTPNETSFTELDNHYRSRVKIGNGVLLEATGKGLAVIQTTTGSRNISLSEVYYGRRPKELRNKLLRKAQIRVLTGYSLHSKAYKIYLVYSGKISISRNFASDKNGEWNWSQSQVDEDEIVDEGSIRGVRSILDICQRCQLAMTEPSSFEENFLDEHCVKYQALINVENEGEIAIIHCNKRE</sequence>
<keyword evidence="3" id="KW-1185">Reference proteome</keyword>